<dbReference type="EMBL" id="QWLN02005722">
    <property type="protein sequence ID" value="TEA36924.1"/>
    <property type="molecule type" value="Genomic_DNA"/>
</dbReference>
<protein>
    <submittedName>
        <fullName evidence="1">Uncharacterized protein</fullName>
    </submittedName>
</protein>
<organism evidence="1 2">
    <name type="scientific">Sousa chinensis</name>
    <name type="common">Indo-pacific humpbacked dolphin</name>
    <name type="synonym">Steno chinensis</name>
    <dbReference type="NCBI Taxonomy" id="103600"/>
    <lineage>
        <taxon>Eukaryota</taxon>
        <taxon>Metazoa</taxon>
        <taxon>Chordata</taxon>
        <taxon>Craniata</taxon>
        <taxon>Vertebrata</taxon>
        <taxon>Euteleostomi</taxon>
        <taxon>Mammalia</taxon>
        <taxon>Eutheria</taxon>
        <taxon>Laurasiatheria</taxon>
        <taxon>Artiodactyla</taxon>
        <taxon>Whippomorpha</taxon>
        <taxon>Cetacea</taxon>
        <taxon>Odontoceti</taxon>
        <taxon>Delphinidae</taxon>
        <taxon>Sousa</taxon>
    </lineage>
</organism>
<evidence type="ECO:0000313" key="1">
    <source>
        <dbReference type="EMBL" id="TEA36924.1"/>
    </source>
</evidence>
<sequence>TEHDVQDHAHAPDVTLLAIVGNTLKYLWGGIGCAAAEGLAQ</sequence>
<feature type="non-terminal residue" evidence="1">
    <location>
        <position position="41"/>
    </location>
</feature>
<name>A0A484GMG2_SOUCH</name>
<proteinExistence type="predicted"/>
<comment type="caution">
    <text evidence="1">The sequence shown here is derived from an EMBL/GenBank/DDBJ whole genome shotgun (WGS) entry which is preliminary data.</text>
</comment>
<feature type="non-terminal residue" evidence="1">
    <location>
        <position position="1"/>
    </location>
</feature>
<keyword evidence="2" id="KW-1185">Reference proteome</keyword>
<gene>
    <name evidence="1" type="ORF">DBR06_SOUSAS210042</name>
</gene>
<reference evidence="1 2" key="1">
    <citation type="journal article" date="2018" name="Genomics">
        <title>Molecular footprints of inshore aquatic adaptation in Indo-Pacific humpback dolphin (Sousa chinensis).</title>
        <authorList>
            <person name="Ming Y."/>
            <person name="Jian J."/>
            <person name="Yu F."/>
            <person name="Yu X."/>
            <person name="Wang J."/>
            <person name="Liu W."/>
        </authorList>
    </citation>
    <scope>NUCLEOTIDE SEQUENCE [LARGE SCALE GENOMIC DNA]</scope>
    <source>
        <strain evidence="1">MY-2018</strain>
        <tissue evidence="1">Skin</tissue>
    </source>
</reference>
<evidence type="ECO:0000313" key="2">
    <source>
        <dbReference type="Proteomes" id="UP000295264"/>
    </source>
</evidence>
<dbReference type="AlphaFoldDB" id="A0A484GMG2"/>
<accession>A0A484GMG2</accession>
<dbReference type="Proteomes" id="UP000295264">
    <property type="component" value="Unassembled WGS sequence"/>
</dbReference>